<sequence length="77" mass="8974">MEWFRFFIVFEDETSVAHDIIGTGEQAHEEFDKAFLEVSTGFLHGEKLPKRPAFMELSRKDELDNPLAQYTIPEINN</sequence>
<dbReference type="Proteomes" id="UP000243077">
    <property type="component" value="Chromosome"/>
</dbReference>
<dbReference type="KEGG" id="psai:C3B54_111313"/>
<name>A0A2L2BRH3_9MICO</name>
<organism evidence="1 2">
    <name type="scientific">Pontimonas salivibrio</name>
    <dbReference type="NCBI Taxonomy" id="1159327"/>
    <lineage>
        <taxon>Bacteria</taxon>
        <taxon>Bacillati</taxon>
        <taxon>Actinomycetota</taxon>
        <taxon>Actinomycetes</taxon>
        <taxon>Micrococcales</taxon>
        <taxon>Microbacteriaceae</taxon>
        <taxon>Pontimonas</taxon>
    </lineage>
</organism>
<protein>
    <submittedName>
        <fullName evidence="1">Uncharacterized protein</fullName>
    </submittedName>
</protein>
<evidence type="ECO:0000313" key="2">
    <source>
        <dbReference type="Proteomes" id="UP000243077"/>
    </source>
</evidence>
<dbReference type="AlphaFoldDB" id="A0A2L2BRH3"/>
<dbReference type="EMBL" id="CP026923">
    <property type="protein sequence ID" value="AVG24259.1"/>
    <property type="molecule type" value="Genomic_DNA"/>
</dbReference>
<proteinExistence type="predicted"/>
<keyword evidence="2" id="KW-1185">Reference proteome</keyword>
<reference evidence="1 2" key="1">
    <citation type="submission" date="2018-02" db="EMBL/GenBank/DDBJ databases">
        <title>Complete genome of the streamlined marine actinobacterium Pontimonas salivibrio CL-TW6 adapted to coastal planktonic lifestype.</title>
        <authorList>
            <person name="Cho B.C."/>
            <person name="Hardies S.C."/>
            <person name="Jang G.I."/>
            <person name="Hwang C.Y."/>
        </authorList>
    </citation>
    <scope>NUCLEOTIDE SEQUENCE [LARGE SCALE GENOMIC DNA]</scope>
    <source>
        <strain evidence="1 2">CL-TW6</strain>
    </source>
</reference>
<gene>
    <name evidence="1" type="ORF">C3B54_111313</name>
</gene>
<accession>A0A2L2BRH3</accession>
<evidence type="ECO:0000313" key="1">
    <source>
        <dbReference type="EMBL" id="AVG24259.1"/>
    </source>
</evidence>